<evidence type="ECO:0000313" key="2">
    <source>
        <dbReference type="EMBL" id="KAG9443407.1"/>
    </source>
</evidence>
<keyword evidence="1" id="KW-1133">Transmembrane helix</keyword>
<comment type="caution">
    <text evidence="2">The sequence shown here is derived from an EMBL/GenBank/DDBJ whole genome shotgun (WGS) entry which is preliminary data.</text>
</comment>
<dbReference type="PANTHER" id="PTHR31170">
    <property type="entry name" value="BNAC04G53230D PROTEIN"/>
    <property type="match status" value="1"/>
</dbReference>
<dbReference type="Pfam" id="PF03140">
    <property type="entry name" value="DUF247"/>
    <property type="match status" value="1"/>
</dbReference>
<sequence>MAATSNATHIDLDLRAVYYPETQVLERLLESPAAEARKWENCSICRVPAELQDHYYDKLYRPKLVSIGPYHHGQPHLTPMEEHKIRALGKSLEKSGKTVDDLKQEFMEADVGALMESYEDLDASEWSDRGKFLELLILDGNFVLELLRPISVMVKVHSISGSLPPDDFYKNYDPVFGIYRPSHLKALYLDILKLENQVPFLVLEKLHLVLAESIKTTTTTTTTVGYLDEHLLVDFPKVREKYKREGRKPMHLLDFFRTKMIGKLSTRTLPTLIALETQSASTYKEAGIAFEPSHDAAISEIKLDTKNVLVLPVRILEFDETLRANLQVYETLYSLGDLEIHSFICFLRSIFQSVADFGLIEDSSAVAEQVLNSFEYIKDGIDFYAHEESNVVTVVEQLNERHRESRKKWRRRFREWGSNFKKTYFSNPWKVLSLFGALLLLGLAFSQTIYSALSYYHPRSS</sequence>
<protein>
    <submittedName>
        <fullName evidence="2">Uncharacterized protein</fullName>
    </submittedName>
</protein>
<dbReference type="InterPro" id="IPR004158">
    <property type="entry name" value="DUF247_pln"/>
</dbReference>
<evidence type="ECO:0000256" key="1">
    <source>
        <dbReference type="SAM" id="Phobius"/>
    </source>
</evidence>
<organism evidence="2 3">
    <name type="scientific">Aristolochia fimbriata</name>
    <name type="common">White veined hardy Dutchman's pipe vine</name>
    <dbReference type="NCBI Taxonomy" id="158543"/>
    <lineage>
        <taxon>Eukaryota</taxon>
        <taxon>Viridiplantae</taxon>
        <taxon>Streptophyta</taxon>
        <taxon>Embryophyta</taxon>
        <taxon>Tracheophyta</taxon>
        <taxon>Spermatophyta</taxon>
        <taxon>Magnoliopsida</taxon>
        <taxon>Magnoliidae</taxon>
        <taxon>Piperales</taxon>
        <taxon>Aristolochiaceae</taxon>
        <taxon>Aristolochia</taxon>
    </lineage>
</organism>
<evidence type="ECO:0000313" key="3">
    <source>
        <dbReference type="Proteomes" id="UP000825729"/>
    </source>
</evidence>
<feature type="transmembrane region" description="Helical" evidence="1">
    <location>
        <begin position="431"/>
        <end position="453"/>
    </location>
</feature>
<accession>A0AAV7E3J8</accession>
<dbReference type="EMBL" id="JAINDJ010000006">
    <property type="protein sequence ID" value="KAG9443407.1"/>
    <property type="molecule type" value="Genomic_DNA"/>
</dbReference>
<keyword evidence="1" id="KW-0812">Transmembrane</keyword>
<reference evidence="2 3" key="1">
    <citation type="submission" date="2021-07" db="EMBL/GenBank/DDBJ databases">
        <title>The Aristolochia fimbriata genome: insights into angiosperm evolution, floral development and chemical biosynthesis.</title>
        <authorList>
            <person name="Jiao Y."/>
        </authorList>
    </citation>
    <scope>NUCLEOTIDE SEQUENCE [LARGE SCALE GENOMIC DNA]</scope>
    <source>
        <strain evidence="2">IBCAS-2021</strain>
        <tissue evidence="2">Leaf</tissue>
    </source>
</reference>
<keyword evidence="1" id="KW-0472">Membrane</keyword>
<keyword evidence="3" id="KW-1185">Reference proteome</keyword>
<dbReference type="Proteomes" id="UP000825729">
    <property type="component" value="Unassembled WGS sequence"/>
</dbReference>
<proteinExistence type="predicted"/>
<gene>
    <name evidence="2" type="ORF">H6P81_014747</name>
</gene>
<dbReference type="PANTHER" id="PTHR31170:SF25">
    <property type="entry name" value="BNAA09G04570D PROTEIN"/>
    <property type="match status" value="1"/>
</dbReference>
<name>A0AAV7E3J8_ARIFI</name>
<dbReference type="AlphaFoldDB" id="A0AAV7E3J8"/>